<dbReference type="SUPFAM" id="SSF53850">
    <property type="entry name" value="Periplasmic binding protein-like II"/>
    <property type="match status" value="1"/>
</dbReference>
<dbReference type="EMBL" id="CP098808">
    <property type="protein sequence ID" value="USJ25803.1"/>
    <property type="molecule type" value="Genomic_DNA"/>
</dbReference>
<dbReference type="RefSeq" id="WP_060644721.1">
    <property type="nucleotide sequence ID" value="NZ_CAXURO020000002.1"/>
</dbReference>
<dbReference type="NCBIfam" id="TIGR01409">
    <property type="entry name" value="TAT_signal_seq"/>
    <property type="match status" value="1"/>
</dbReference>
<dbReference type="GO" id="GO:0042597">
    <property type="term" value="C:periplasmic space"/>
    <property type="evidence" value="ECO:0007669"/>
    <property type="project" value="UniProtKB-SubCell"/>
</dbReference>
<evidence type="ECO:0000256" key="2">
    <source>
        <dbReference type="ARBA" id="ARBA00022448"/>
    </source>
</evidence>
<evidence type="ECO:0000256" key="4">
    <source>
        <dbReference type="ARBA" id="ARBA00022764"/>
    </source>
</evidence>
<comment type="subcellular location">
    <subcellularLocation>
        <location evidence="1">Periplasm</location>
    </subcellularLocation>
</comment>
<dbReference type="AlphaFoldDB" id="A0A9Q8YBQ4"/>
<keyword evidence="4" id="KW-0574">Periplasm</keyword>
<keyword evidence="2" id="KW-0813">Transport</keyword>
<evidence type="ECO:0000256" key="3">
    <source>
        <dbReference type="ARBA" id="ARBA00022729"/>
    </source>
</evidence>
<organism evidence="5 6">
    <name type="scientific">Ensifer adhaerens</name>
    <name type="common">Sinorhizobium morelense</name>
    <dbReference type="NCBI Taxonomy" id="106592"/>
    <lineage>
        <taxon>Bacteria</taxon>
        <taxon>Pseudomonadati</taxon>
        <taxon>Pseudomonadota</taxon>
        <taxon>Alphaproteobacteria</taxon>
        <taxon>Hyphomicrobiales</taxon>
        <taxon>Rhizobiaceae</taxon>
        <taxon>Sinorhizobium/Ensifer group</taxon>
        <taxon>Ensifer</taxon>
    </lineage>
</organism>
<dbReference type="Gene3D" id="3.40.190.10">
    <property type="entry name" value="Periplasmic binding protein-like II"/>
    <property type="match status" value="2"/>
</dbReference>
<reference evidence="5" key="1">
    <citation type="submission" date="2022-06" db="EMBL/GenBank/DDBJ databases">
        <title>Physiological and biochemical characterization and genomic elucidation of a strain of the genus Ensifer adhaerens M8 that combines arsenic oxidation and chromium reduction.</title>
        <authorList>
            <person name="Li X."/>
            <person name="Yu c."/>
        </authorList>
    </citation>
    <scope>NUCLEOTIDE SEQUENCE</scope>
    <source>
        <strain evidence="5">M8</strain>
        <plasmid evidence="5">pA</plasmid>
    </source>
</reference>
<sequence length="368" mass="40906">MIIGQKINRRNALKLLGAGGATVLTAPYLIRSARAESSVLNITTYDKFLPQDFIEQFQKDTGIEVRIRLTDDQGKQYNLLTAEGANPTTDIVTVAGHRYGQFIGSKLVQALDTAKLRNWSNLNPAYQDAAWARFEGNLWGLPILAGYEGLVRNTDYVSEADSWGIMFDEKYEGLTAYMAGDFMSITMKYLGHDGDFVTYTDKVEEAQKAASQARDHLIKHKHMVRKYYDAASEVQQMFINEDIHLAQAWSGPAAKLIMDGVPVKLSVPKEGTYGFCYTLNIVNNAPNAENAYKLFDAILANPEVGAAMTRTSGFSSTISGVDKLLDERERLASTLPQDELERVTFFSSLNRSMKNEIIDRAVAELKAA</sequence>
<name>A0A9Q8YBQ4_ENSAD</name>
<gene>
    <name evidence="5" type="ORF">NE863_25405</name>
</gene>
<dbReference type="InterPro" id="IPR006311">
    <property type="entry name" value="TAT_signal"/>
</dbReference>
<dbReference type="GO" id="GO:0019808">
    <property type="term" value="F:polyamine binding"/>
    <property type="evidence" value="ECO:0007669"/>
    <property type="project" value="InterPro"/>
</dbReference>
<dbReference type="Proteomes" id="UP001055460">
    <property type="component" value="Plasmid pA"/>
</dbReference>
<dbReference type="Pfam" id="PF13416">
    <property type="entry name" value="SBP_bac_8"/>
    <property type="match status" value="1"/>
</dbReference>
<keyword evidence="3" id="KW-0732">Signal</keyword>
<protein>
    <submittedName>
        <fullName evidence="5">Extracellular solute-binding protein</fullName>
    </submittedName>
</protein>
<geneLocation type="plasmid" evidence="5 6">
    <name>pA</name>
</geneLocation>
<evidence type="ECO:0000313" key="6">
    <source>
        <dbReference type="Proteomes" id="UP001055460"/>
    </source>
</evidence>
<dbReference type="InterPro" id="IPR001188">
    <property type="entry name" value="Sperm_putr-bd"/>
</dbReference>
<dbReference type="PANTHER" id="PTHR30222">
    <property type="entry name" value="SPERMIDINE/PUTRESCINE-BINDING PERIPLASMIC PROTEIN"/>
    <property type="match status" value="1"/>
</dbReference>
<proteinExistence type="predicted"/>
<keyword evidence="5" id="KW-0614">Plasmid</keyword>
<accession>A0A9Q8YBQ4</accession>
<dbReference type="GO" id="GO:0015846">
    <property type="term" value="P:polyamine transport"/>
    <property type="evidence" value="ECO:0007669"/>
    <property type="project" value="InterPro"/>
</dbReference>
<dbReference type="PROSITE" id="PS51318">
    <property type="entry name" value="TAT"/>
    <property type="match status" value="1"/>
</dbReference>
<evidence type="ECO:0000313" key="5">
    <source>
        <dbReference type="EMBL" id="USJ25803.1"/>
    </source>
</evidence>
<dbReference type="PRINTS" id="PR00909">
    <property type="entry name" value="SPERMDNBNDNG"/>
</dbReference>
<dbReference type="InterPro" id="IPR019546">
    <property type="entry name" value="TAT_signal_bac_arc"/>
</dbReference>
<dbReference type="InterPro" id="IPR006059">
    <property type="entry name" value="SBP"/>
</dbReference>
<evidence type="ECO:0000256" key="1">
    <source>
        <dbReference type="ARBA" id="ARBA00004418"/>
    </source>
</evidence>
<dbReference type="PANTHER" id="PTHR30222:SF17">
    <property type="entry name" value="SPERMIDINE_PUTRESCINE-BINDING PERIPLASMIC PROTEIN"/>
    <property type="match status" value="1"/>
</dbReference>